<organism evidence="1 2">
    <name type="scientific">Rhizobium gallicum bv. gallicum R602sp</name>
    <dbReference type="NCBI Taxonomy" id="1041138"/>
    <lineage>
        <taxon>Bacteria</taxon>
        <taxon>Pseudomonadati</taxon>
        <taxon>Pseudomonadota</taxon>
        <taxon>Alphaproteobacteria</taxon>
        <taxon>Hyphomicrobiales</taxon>
        <taxon>Rhizobiaceae</taxon>
        <taxon>Rhizobium/Agrobacterium group</taxon>
        <taxon>Rhizobium</taxon>
    </lineage>
</organism>
<evidence type="ECO:0000313" key="2">
    <source>
        <dbReference type="Proteomes" id="UP000031368"/>
    </source>
</evidence>
<dbReference type="KEGG" id="rga:RGR602_CH00639"/>
<proteinExistence type="predicted"/>
<protein>
    <submittedName>
        <fullName evidence="1">Lyase class I family domain-containing protein</fullName>
    </submittedName>
</protein>
<accession>A0A0B4X0F2</accession>
<dbReference type="EMBL" id="CP006877">
    <property type="protein sequence ID" value="AJD40002.1"/>
    <property type="molecule type" value="Genomic_DNA"/>
</dbReference>
<sequence length="112" mass="12404">MLDDAIAPGVLQIAGYCWPDRWHRSGIFRALRPRSGRISPALMRPARLFRQVNMGAKAIRTGSVVGVERRRALPCPDLIQPTSDTSAFVSFSSALKRIAGKLSKNCNELRLL</sequence>
<dbReference type="Proteomes" id="UP000031368">
    <property type="component" value="Chromosome"/>
</dbReference>
<evidence type="ECO:0000313" key="1">
    <source>
        <dbReference type="EMBL" id="AJD40002.1"/>
    </source>
</evidence>
<name>A0A0B4X0F2_9HYPH</name>
<keyword evidence="2" id="KW-1185">Reference proteome</keyword>
<dbReference type="InterPro" id="IPR008948">
    <property type="entry name" value="L-Aspartase-like"/>
</dbReference>
<dbReference type="GO" id="GO:0016829">
    <property type="term" value="F:lyase activity"/>
    <property type="evidence" value="ECO:0007669"/>
    <property type="project" value="UniProtKB-KW"/>
</dbReference>
<reference evidence="1 2" key="1">
    <citation type="submission" date="2013-11" db="EMBL/GenBank/DDBJ databases">
        <title>Complete genome sequence of Rhizobium gallicum bv. gallicum R602.</title>
        <authorList>
            <person name="Bustos P."/>
            <person name="Santamaria R.I."/>
            <person name="Lozano L."/>
            <person name="Acosta J.L."/>
            <person name="Ormeno-Orrillo E."/>
            <person name="Rogel M.A."/>
            <person name="Romero D."/>
            <person name="Cevallos M.A."/>
            <person name="Martinez-Romero E."/>
            <person name="Gonzalez V."/>
        </authorList>
    </citation>
    <scope>NUCLEOTIDE SEQUENCE [LARGE SCALE GENOMIC DNA]</scope>
    <source>
        <strain evidence="1 2">R602</strain>
    </source>
</reference>
<keyword evidence="1" id="KW-0456">Lyase</keyword>
<gene>
    <name evidence="1" type="ORF">RGR602_CH00639</name>
</gene>
<dbReference type="SUPFAM" id="SSF48557">
    <property type="entry name" value="L-aspartase-like"/>
    <property type="match status" value="1"/>
</dbReference>
<dbReference type="HOGENOM" id="CLU_2143811_0_0_5"/>
<dbReference type="AlphaFoldDB" id="A0A0B4X0F2"/>